<evidence type="ECO:0000256" key="5">
    <source>
        <dbReference type="ARBA" id="ARBA00022553"/>
    </source>
</evidence>
<keyword evidence="17" id="KW-1185">Reference proteome</keyword>
<evidence type="ECO:0000256" key="1">
    <source>
        <dbReference type="ARBA" id="ARBA00000085"/>
    </source>
</evidence>
<protein>
    <recommendedName>
        <fullName evidence="3">histidine kinase</fullName>
        <ecNumber evidence="3">2.7.13.3</ecNumber>
    </recommendedName>
</protein>
<evidence type="ECO:0000256" key="8">
    <source>
        <dbReference type="ARBA" id="ARBA00022741"/>
    </source>
</evidence>
<dbReference type="Pfam" id="PF00512">
    <property type="entry name" value="HisKA"/>
    <property type="match status" value="1"/>
</dbReference>
<evidence type="ECO:0000256" key="2">
    <source>
        <dbReference type="ARBA" id="ARBA00004651"/>
    </source>
</evidence>
<dbReference type="InterPro" id="IPR003661">
    <property type="entry name" value="HisK_dim/P_dom"/>
</dbReference>
<evidence type="ECO:0000313" key="16">
    <source>
        <dbReference type="EMBL" id="MBP1890011.1"/>
    </source>
</evidence>
<evidence type="ECO:0000313" key="17">
    <source>
        <dbReference type="Proteomes" id="UP000783390"/>
    </source>
</evidence>
<comment type="catalytic activity">
    <reaction evidence="1">
        <text>ATP + protein L-histidine = ADP + protein N-phospho-L-histidine.</text>
        <dbReference type="EC" id="2.7.13.3"/>
    </reaction>
</comment>
<feature type="transmembrane region" description="Helical" evidence="14">
    <location>
        <begin position="218"/>
        <end position="238"/>
    </location>
</feature>
<dbReference type="PANTHER" id="PTHR45528">
    <property type="entry name" value="SENSOR HISTIDINE KINASE CPXA"/>
    <property type="match status" value="1"/>
</dbReference>
<dbReference type="PROSITE" id="PS50109">
    <property type="entry name" value="HIS_KIN"/>
    <property type="match status" value="1"/>
</dbReference>
<keyword evidence="9 16" id="KW-0418">Kinase</keyword>
<dbReference type="EMBL" id="JAGGJZ010000004">
    <property type="protein sequence ID" value="MBP1890011.1"/>
    <property type="molecule type" value="Genomic_DNA"/>
</dbReference>
<evidence type="ECO:0000256" key="6">
    <source>
        <dbReference type="ARBA" id="ARBA00022679"/>
    </source>
</evidence>
<dbReference type="PRINTS" id="PR00344">
    <property type="entry name" value="BCTRLSENSOR"/>
</dbReference>
<keyword evidence="5" id="KW-0597">Phosphoprotein</keyword>
<keyword evidence="11 14" id="KW-1133">Transmembrane helix</keyword>
<dbReference type="InterPro" id="IPR036097">
    <property type="entry name" value="HisK_dim/P_sf"/>
</dbReference>
<feature type="transmembrane region" description="Helical" evidence="14">
    <location>
        <begin position="12"/>
        <end position="36"/>
    </location>
</feature>
<gene>
    <name evidence="16" type="ORF">J2Z53_001595</name>
</gene>
<dbReference type="InterPro" id="IPR050398">
    <property type="entry name" value="HssS/ArlS-like"/>
</dbReference>
<dbReference type="InterPro" id="IPR003594">
    <property type="entry name" value="HATPase_dom"/>
</dbReference>
<evidence type="ECO:0000256" key="3">
    <source>
        <dbReference type="ARBA" id="ARBA00012438"/>
    </source>
</evidence>
<keyword evidence="6" id="KW-0808">Transferase</keyword>
<comment type="subcellular location">
    <subcellularLocation>
        <location evidence="2">Cell membrane</location>
        <topology evidence="2">Multi-pass membrane protein</topology>
    </subcellularLocation>
</comment>
<reference evidence="16 17" key="1">
    <citation type="submission" date="2021-03" db="EMBL/GenBank/DDBJ databases">
        <title>Genomic Encyclopedia of Type Strains, Phase IV (KMG-IV): sequencing the most valuable type-strain genomes for metagenomic binning, comparative biology and taxonomic classification.</title>
        <authorList>
            <person name="Goeker M."/>
        </authorList>
    </citation>
    <scope>NUCLEOTIDE SEQUENCE [LARGE SCALE GENOMIC DNA]</scope>
    <source>
        <strain evidence="16 17">DSM 3984</strain>
    </source>
</reference>
<keyword evidence="13 14" id="KW-0472">Membrane</keyword>
<dbReference type="SUPFAM" id="SSF47384">
    <property type="entry name" value="Homodimeric domain of signal transducing histidine kinase"/>
    <property type="match status" value="1"/>
</dbReference>
<keyword evidence="10" id="KW-0067">ATP-binding</keyword>
<keyword evidence="12" id="KW-0902">Two-component regulatory system</keyword>
<evidence type="ECO:0000259" key="15">
    <source>
        <dbReference type="PROSITE" id="PS50109"/>
    </source>
</evidence>
<dbReference type="SMART" id="SM00388">
    <property type="entry name" value="HisKA"/>
    <property type="match status" value="1"/>
</dbReference>
<dbReference type="EC" id="2.7.13.3" evidence="3"/>
<evidence type="ECO:0000256" key="9">
    <source>
        <dbReference type="ARBA" id="ARBA00022777"/>
    </source>
</evidence>
<dbReference type="SMART" id="SM00387">
    <property type="entry name" value="HATPase_c"/>
    <property type="match status" value="1"/>
</dbReference>
<name>A0ABS4F1A4_9CLOT</name>
<feature type="transmembrane region" description="Helical" evidence="14">
    <location>
        <begin position="308"/>
        <end position="326"/>
    </location>
</feature>
<organism evidence="16 17">
    <name type="scientific">Clostridium moniliforme</name>
    <dbReference type="NCBI Taxonomy" id="39489"/>
    <lineage>
        <taxon>Bacteria</taxon>
        <taxon>Bacillati</taxon>
        <taxon>Bacillota</taxon>
        <taxon>Clostridia</taxon>
        <taxon>Eubacteriales</taxon>
        <taxon>Clostridiaceae</taxon>
        <taxon>Clostridium</taxon>
    </lineage>
</organism>
<evidence type="ECO:0000256" key="14">
    <source>
        <dbReference type="SAM" id="Phobius"/>
    </source>
</evidence>
<evidence type="ECO:0000256" key="11">
    <source>
        <dbReference type="ARBA" id="ARBA00022989"/>
    </source>
</evidence>
<dbReference type="CDD" id="cd00082">
    <property type="entry name" value="HisKA"/>
    <property type="match status" value="1"/>
</dbReference>
<evidence type="ECO:0000256" key="10">
    <source>
        <dbReference type="ARBA" id="ARBA00022840"/>
    </source>
</evidence>
<evidence type="ECO:0000256" key="7">
    <source>
        <dbReference type="ARBA" id="ARBA00022692"/>
    </source>
</evidence>
<keyword evidence="7 14" id="KW-0812">Transmembrane</keyword>
<evidence type="ECO:0000256" key="12">
    <source>
        <dbReference type="ARBA" id="ARBA00023012"/>
    </source>
</evidence>
<evidence type="ECO:0000256" key="13">
    <source>
        <dbReference type="ARBA" id="ARBA00023136"/>
    </source>
</evidence>
<evidence type="ECO:0000256" key="4">
    <source>
        <dbReference type="ARBA" id="ARBA00022475"/>
    </source>
</evidence>
<dbReference type="GO" id="GO:0016301">
    <property type="term" value="F:kinase activity"/>
    <property type="evidence" value="ECO:0007669"/>
    <property type="project" value="UniProtKB-KW"/>
</dbReference>
<keyword evidence="4" id="KW-1003">Cell membrane</keyword>
<dbReference type="Pfam" id="PF02518">
    <property type="entry name" value="HATPase_c"/>
    <property type="match status" value="1"/>
</dbReference>
<keyword evidence="8" id="KW-0547">Nucleotide-binding</keyword>
<dbReference type="InterPro" id="IPR005467">
    <property type="entry name" value="His_kinase_dom"/>
</dbReference>
<dbReference type="RefSeq" id="WP_209796926.1">
    <property type="nucleotide sequence ID" value="NZ_JAGGJZ010000004.1"/>
</dbReference>
<dbReference type="InterPro" id="IPR036890">
    <property type="entry name" value="HATPase_C_sf"/>
</dbReference>
<accession>A0ABS4F1A4</accession>
<feature type="transmembrane region" description="Helical" evidence="14">
    <location>
        <begin position="270"/>
        <end position="288"/>
    </location>
</feature>
<feature type="domain" description="Histidine kinase" evidence="15">
    <location>
        <begin position="393"/>
        <end position="609"/>
    </location>
</feature>
<sequence length="620" mass="71811">MDIRLKNKMKKYFNNIWLVEIIIAILITILCVDISVKYINSPEAHSGTGVMDAVFDRDAFYKNSLKNDSKLLSKDLYNRTDGLNKFLYSTEKGKDALRKDIYENSFYSQQSVKKEKLPKNIYFIIRNKFNDDIFTNDPFFQGIKKIQGENLYKIIDEKYKGEGIITYSCNNVNIYNQVVEDGDDNYSENVLKNFEEIYYAPENKYEGEVNDYIKEFCFFIFLIVVDIFLICKVIYVFLSKKGKVIVRGNIIKDIIYIFKHVFKYKGPRKAMIIAIITSIIFYVIYLYILALGGTGKNIIVNFFELYPFKGSFLLVLLPMIGVMYSIKRNIEIGMVKDDLKIINDGNFEHTIKEIGGVEIRELIENINKMKEGYNIAVEEALQNERLKTELISNVSHDLKTPLTSIINYVNILQDNRISEDERKDYLKILEQKSNKLKTLIEDLFEVSKINSGKLQLNKEKIDIVSLIYQAIGEYSSLYEEKGIEFKVECPEEEIIMDLDGIMISRVIENIVINALKYSLEDTRVYANIIKEENGVLVSFKNVANYEMDFDEAEMFERFARGDKSRTSSVEGSGLGLAITKSIVDLHGGTTRIKREGDLFKIYVFLPFNDEDVLKIDETLK</sequence>
<dbReference type="SUPFAM" id="SSF55874">
    <property type="entry name" value="ATPase domain of HSP90 chaperone/DNA topoisomerase II/histidine kinase"/>
    <property type="match status" value="1"/>
</dbReference>
<dbReference type="InterPro" id="IPR004358">
    <property type="entry name" value="Sig_transdc_His_kin-like_C"/>
</dbReference>
<dbReference type="Proteomes" id="UP000783390">
    <property type="component" value="Unassembled WGS sequence"/>
</dbReference>
<proteinExistence type="predicted"/>
<comment type="caution">
    <text evidence="16">The sequence shown here is derived from an EMBL/GenBank/DDBJ whole genome shotgun (WGS) entry which is preliminary data.</text>
</comment>
<dbReference type="PANTHER" id="PTHR45528:SF1">
    <property type="entry name" value="SENSOR HISTIDINE KINASE CPXA"/>
    <property type="match status" value="1"/>
</dbReference>
<dbReference type="Gene3D" id="3.30.565.10">
    <property type="entry name" value="Histidine kinase-like ATPase, C-terminal domain"/>
    <property type="match status" value="1"/>
</dbReference>
<dbReference type="Gene3D" id="1.10.287.130">
    <property type="match status" value="1"/>
</dbReference>